<protein>
    <recommendedName>
        <fullName evidence="2">ZSWIM1/3 RNaseH-like domain-containing protein</fullName>
    </recommendedName>
</protein>
<name>A0A6A3M7L3_9STRA</name>
<gene>
    <name evidence="3" type="ORF">PF011_g2494</name>
</gene>
<dbReference type="InterPro" id="IPR052579">
    <property type="entry name" value="Zinc_finger_SWIM"/>
</dbReference>
<accession>A0A6A3M7L3</accession>
<feature type="domain" description="ZSWIM1/3 RNaseH-like" evidence="2">
    <location>
        <begin position="239"/>
        <end position="366"/>
    </location>
</feature>
<dbReference type="AlphaFoldDB" id="A0A6A3M7L3"/>
<organism evidence="3 4">
    <name type="scientific">Phytophthora fragariae</name>
    <dbReference type="NCBI Taxonomy" id="53985"/>
    <lineage>
        <taxon>Eukaryota</taxon>
        <taxon>Sar</taxon>
        <taxon>Stramenopiles</taxon>
        <taxon>Oomycota</taxon>
        <taxon>Peronosporomycetes</taxon>
        <taxon>Peronosporales</taxon>
        <taxon>Peronosporaceae</taxon>
        <taxon>Phytophthora</taxon>
    </lineage>
</organism>
<dbReference type="Proteomes" id="UP000460718">
    <property type="component" value="Unassembled WGS sequence"/>
</dbReference>
<dbReference type="InterPro" id="IPR048324">
    <property type="entry name" value="ZSWIM1-3_RNaseH-like"/>
</dbReference>
<evidence type="ECO:0000313" key="3">
    <source>
        <dbReference type="EMBL" id="KAE9026547.1"/>
    </source>
</evidence>
<proteinExistence type="predicted"/>
<comment type="caution">
    <text evidence="3">The sequence shown here is derived from an EMBL/GenBank/DDBJ whole genome shotgun (WGS) entry which is preliminary data.</text>
</comment>
<dbReference type="Pfam" id="PF21056">
    <property type="entry name" value="ZSWIM1-3_RNaseH-like"/>
    <property type="match status" value="1"/>
</dbReference>
<evidence type="ECO:0000256" key="1">
    <source>
        <dbReference type="SAM" id="MobiDB-lite"/>
    </source>
</evidence>
<evidence type="ECO:0000313" key="4">
    <source>
        <dbReference type="Proteomes" id="UP000460718"/>
    </source>
</evidence>
<reference evidence="3 4" key="1">
    <citation type="submission" date="2018-09" db="EMBL/GenBank/DDBJ databases">
        <title>Genomic investigation of the strawberry pathogen Phytophthora fragariae indicates pathogenicity is determined by transcriptional variation in three key races.</title>
        <authorList>
            <person name="Adams T.M."/>
            <person name="Armitage A.D."/>
            <person name="Sobczyk M.K."/>
            <person name="Bates H.J."/>
            <person name="Dunwell J.M."/>
            <person name="Nellist C.F."/>
            <person name="Harrison R.J."/>
        </authorList>
    </citation>
    <scope>NUCLEOTIDE SEQUENCE [LARGE SCALE GENOMIC DNA]</scope>
    <source>
        <strain evidence="3 4">SCRP245</strain>
    </source>
</reference>
<evidence type="ECO:0000259" key="2">
    <source>
        <dbReference type="Pfam" id="PF21056"/>
    </source>
</evidence>
<dbReference type="PANTHER" id="PTHR31569:SF4">
    <property type="entry name" value="SWIM-TYPE DOMAIN-CONTAINING PROTEIN"/>
    <property type="match status" value="1"/>
</dbReference>
<dbReference type="PANTHER" id="PTHR31569">
    <property type="entry name" value="SWIM-TYPE DOMAIN-CONTAINING PROTEIN"/>
    <property type="match status" value="1"/>
</dbReference>
<feature type="region of interest" description="Disordered" evidence="1">
    <location>
        <begin position="1"/>
        <end position="31"/>
    </location>
</feature>
<feature type="compositionally biased region" description="Polar residues" evidence="1">
    <location>
        <begin position="1"/>
        <end position="17"/>
    </location>
</feature>
<dbReference type="EMBL" id="QXFW01000075">
    <property type="protein sequence ID" value="KAE9026547.1"/>
    <property type="molecule type" value="Genomic_DNA"/>
</dbReference>
<sequence>MASVASSDSGTEATNEPANAGAPEAHVPDVTSVRAPRMEQRYYASWEEFFSALSEYQDATCQVFRKRTSTSVAARNAELERRGTLTATTKIPLLFELKYYRRLCCTHIWSRPSRSTGKRKNYFVKSTKCEAQLSLMVVWGADNGFQVKVTQQNTTHNHRLGSTSYENHPVNRRVDDADVINFVDELQMAGARKKLILEYLRRKTGKKATLRDVHNLVQKRKDARRGSTTVEARLDTMLREFCSSRKENTATIYVDDYKLAQTITFQTHQMRRFFEAFPEVLMIDATHNTNDARYKLISFMIHDVFGHGQYVQHALIENESAECLTDAITSFKSFNPTWDRVRVIIVDKDFGEISLLRAAFPGARILLCVFHVVKCLRVEVAKREYGVLDRDKVEDVVHMMLSAQTEPEYETGRKYLYYIVEGKQILQHEDVPNSEHSFLKYFNANWHQCREMWSGYGRVDVYHLGNTTNNRLEAAWGHLKDVLKPTMMLDECVETLMFLQSIAEMEYTKTITDIGCMRYNGADAELEKLAKESSQHAYQLVEKQYRVANDRKTYSCARDTSTSDYTLKYIESDEINVQLRVCLRGLSWFRRENSGHQENKPSPS</sequence>